<organism evidence="8 9">
    <name type="scientific">Pseudomonas vanderleydeniana</name>
    <dbReference type="NCBI Taxonomy" id="2745495"/>
    <lineage>
        <taxon>Bacteria</taxon>
        <taxon>Pseudomonadati</taxon>
        <taxon>Pseudomonadota</taxon>
        <taxon>Gammaproteobacteria</taxon>
        <taxon>Pseudomonadales</taxon>
        <taxon>Pseudomonadaceae</taxon>
        <taxon>Pseudomonas</taxon>
    </lineage>
</organism>
<name>A0A9E6PR37_9PSED</name>
<dbReference type="InterPro" id="IPR036259">
    <property type="entry name" value="MFS_trans_sf"/>
</dbReference>
<protein>
    <submittedName>
        <fullName evidence="8">MFS transporter</fullName>
    </submittedName>
</protein>
<evidence type="ECO:0000256" key="5">
    <source>
        <dbReference type="ARBA" id="ARBA00023136"/>
    </source>
</evidence>
<dbReference type="Pfam" id="PF07690">
    <property type="entry name" value="MFS_1"/>
    <property type="match status" value="1"/>
</dbReference>
<dbReference type="SUPFAM" id="SSF103473">
    <property type="entry name" value="MFS general substrate transporter"/>
    <property type="match status" value="1"/>
</dbReference>
<reference evidence="8 9" key="2">
    <citation type="journal article" date="2021" name="Microorganisms">
        <title>The Ever-Expanding Pseudomonas Genus: Description of 43 New Species and Partition of the Pseudomonas putida Group.</title>
        <authorList>
            <person name="Girard L."/>
            <person name="Lood C."/>
            <person name="Hofte M."/>
            <person name="Vandamme P."/>
            <person name="Rokni-Zadeh H."/>
            <person name="van Noort V."/>
            <person name="Lavigne R."/>
            <person name="De Mot R."/>
        </authorList>
    </citation>
    <scope>NUCLEOTIDE SEQUENCE [LARGE SCALE GENOMIC DNA]</scope>
    <source>
        <strain evidence="8 9">RW8P3</strain>
    </source>
</reference>
<gene>
    <name evidence="8" type="ORF">HU752_014830</name>
</gene>
<proteinExistence type="predicted"/>
<evidence type="ECO:0000256" key="6">
    <source>
        <dbReference type="SAM" id="Phobius"/>
    </source>
</evidence>
<dbReference type="Gene3D" id="1.20.1250.20">
    <property type="entry name" value="MFS general substrate transporter like domains"/>
    <property type="match status" value="2"/>
</dbReference>
<feature type="transmembrane region" description="Helical" evidence="6">
    <location>
        <begin position="346"/>
        <end position="368"/>
    </location>
</feature>
<feature type="transmembrane region" description="Helical" evidence="6">
    <location>
        <begin position="88"/>
        <end position="109"/>
    </location>
</feature>
<dbReference type="InterPro" id="IPR011701">
    <property type="entry name" value="MFS"/>
</dbReference>
<dbReference type="EMBL" id="CP077093">
    <property type="protein sequence ID" value="QXI31129.1"/>
    <property type="molecule type" value="Genomic_DNA"/>
</dbReference>
<feature type="transmembrane region" description="Helical" evidence="6">
    <location>
        <begin position="380"/>
        <end position="403"/>
    </location>
</feature>
<evidence type="ECO:0000256" key="2">
    <source>
        <dbReference type="ARBA" id="ARBA00022475"/>
    </source>
</evidence>
<sequence>MPGADNQVTMNNPASTRGLTALTCALLLSQFFRTCLGVMAPEIQADLHLSPAGFGLLSSCFFLSFGIAQIPVGIAFDRYGVGGPTRVLMALGVFSAALFVCAPGGLTAMLAQAGLGLACAPIFMGLMHYAAEVLPPDRYVPFISRTNALGMLGALCATAPLGWVIEGIGWRPAMAIAALVFAFITASVWRSVKDQGQSLEHTESPAEMVRASLSLLAMPALWTIIPMCIAMAAGTSFRNAWGGPYLASVFALDIGTRGLALAVLSVGAFAAAGLMSGLVQRYAVRSTVLNWTLLTFFSAIALMIWPQAGVVTDVGLLALLATVGVLHPLVMSHARSLLKPSFRGRGLGLLNGFVFLGSAFASWVYGLIAADGLHRGLPDASIYSEIFTFSAALILIGGLAYAFSPRRGFER</sequence>
<dbReference type="PANTHER" id="PTHR43124">
    <property type="entry name" value="PURINE EFFLUX PUMP PBUE"/>
    <property type="match status" value="1"/>
</dbReference>
<dbReference type="GO" id="GO:0005886">
    <property type="term" value="C:plasma membrane"/>
    <property type="evidence" value="ECO:0007669"/>
    <property type="project" value="UniProtKB-SubCell"/>
</dbReference>
<dbReference type="AlphaFoldDB" id="A0A9E6PR37"/>
<dbReference type="GO" id="GO:0022857">
    <property type="term" value="F:transmembrane transporter activity"/>
    <property type="evidence" value="ECO:0007669"/>
    <property type="project" value="InterPro"/>
</dbReference>
<feature type="transmembrane region" description="Helical" evidence="6">
    <location>
        <begin position="288"/>
        <end position="308"/>
    </location>
</feature>
<dbReference type="Proteomes" id="UP000634530">
    <property type="component" value="Chromosome"/>
</dbReference>
<feature type="transmembrane region" description="Helical" evidence="6">
    <location>
        <begin position="254"/>
        <end position="276"/>
    </location>
</feature>
<dbReference type="InterPro" id="IPR050189">
    <property type="entry name" value="MFS_Efflux_Transporters"/>
</dbReference>
<feature type="transmembrane region" description="Helical" evidence="6">
    <location>
        <begin position="171"/>
        <end position="192"/>
    </location>
</feature>
<keyword evidence="3 6" id="KW-0812">Transmembrane</keyword>
<comment type="subcellular location">
    <subcellularLocation>
        <location evidence="1">Cell membrane</location>
        <topology evidence="1">Multi-pass membrane protein</topology>
    </subcellularLocation>
</comment>
<dbReference type="PANTHER" id="PTHR43124:SF3">
    <property type="entry name" value="CHLORAMPHENICOL EFFLUX PUMP RV0191"/>
    <property type="match status" value="1"/>
</dbReference>
<keyword evidence="5 6" id="KW-0472">Membrane</keyword>
<feature type="transmembrane region" description="Helical" evidence="6">
    <location>
        <begin position="115"/>
        <end position="134"/>
    </location>
</feature>
<keyword evidence="9" id="KW-1185">Reference proteome</keyword>
<dbReference type="KEGG" id="pvw:HU752_014830"/>
<feature type="transmembrane region" description="Helical" evidence="6">
    <location>
        <begin position="314"/>
        <end position="334"/>
    </location>
</feature>
<evidence type="ECO:0000313" key="8">
    <source>
        <dbReference type="EMBL" id="QXI31129.1"/>
    </source>
</evidence>
<reference evidence="8 9" key="1">
    <citation type="journal article" date="2020" name="Microorganisms">
        <title>Reliable Identification of Environmental Pseudomonas Isolates Using the rpoD Gene.</title>
        <authorList>
            <consortium name="The Broad Institute Genome Sequencing Platform"/>
            <person name="Girard L."/>
            <person name="Lood C."/>
            <person name="Rokni-Zadeh H."/>
            <person name="van Noort V."/>
            <person name="Lavigne R."/>
            <person name="De Mot R."/>
        </authorList>
    </citation>
    <scope>NUCLEOTIDE SEQUENCE [LARGE SCALE GENOMIC DNA]</scope>
    <source>
        <strain evidence="8 9">RW8P3</strain>
    </source>
</reference>
<evidence type="ECO:0000259" key="7">
    <source>
        <dbReference type="PROSITE" id="PS50850"/>
    </source>
</evidence>
<feature type="transmembrane region" description="Helical" evidence="6">
    <location>
        <begin position="213"/>
        <end position="234"/>
    </location>
</feature>
<accession>A0A9E6PR37</accession>
<dbReference type="RefSeq" id="WP_186685566.1">
    <property type="nucleotide sequence ID" value="NZ_CP077093.1"/>
</dbReference>
<keyword evidence="4 6" id="KW-1133">Transmembrane helix</keyword>
<feature type="domain" description="Major facilitator superfamily (MFS) profile" evidence="7">
    <location>
        <begin position="18"/>
        <end position="409"/>
    </location>
</feature>
<feature type="transmembrane region" description="Helical" evidence="6">
    <location>
        <begin position="53"/>
        <end position="76"/>
    </location>
</feature>
<dbReference type="PROSITE" id="PS50850">
    <property type="entry name" value="MFS"/>
    <property type="match status" value="1"/>
</dbReference>
<evidence type="ECO:0000256" key="1">
    <source>
        <dbReference type="ARBA" id="ARBA00004651"/>
    </source>
</evidence>
<evidence type="ECO:0000256" key="4">
    <source>
        <dbReference type="ARBA" id="ARBA00022989"/>
    </source>
</evidence>
<keyword evidence="2" id="KW-1003">Cell membrane</keyword>
<evidence type="ECO:0000313" key="9">
    <source>
        <dbReference type="Proteomes" id="UP000634530"/>
    </source>
</evidence>
<dbReference type="InterPro" id="IPR020846">
    <property type="entry name" value="MFS_dom"/>
</dbReference>
<evidence type="ECO:0000256" key="3">
    <source>
        <dbReference type="ARBA" id="ARBA00022692"/>
    </source>
</evidence>
<feature type="transmembrane region" description="Helical" evidence="6">
    <location>
        <begin position="146"/>
        <end position="165"/>
    </location>
</feature>